<keyword evidence="1" id="KW-0328">Glycosyltransferase</keyword>
<evidence type="ECO:0000259" key="2">
    <source>
        <dbReference type="PROSITE" id="PS51059"/>
    </source>
</evidence>
<name>A0AAU9MMS4_9ASTR</name>
<dbReference type="Gene3D" id="3.90.228.10">
    <property type="match status" value="1"/>
</dbReference>
<reference evidence="3 4" key="1">
    <citation type="submission" date="2022-01" db="EMBL/GenBank/DDBJ databases">
        <authorList>
            <person name="Xiong W."/>
            <person name="Schranz E."/>
        </authorList>
    </citation>
    <scope>NUCLEOTIDE SEQUENCE [LARGE SCALE GENOMIC DNA]</scope>
</reference>
<feature type="domain" description="PARP catalytic" evidence="2">
    <location>
        <begin position="1"/>
        <end position="114"/>
    </location>
</feature>
<keyword evidence="1" id="KW-0808">Transferase</keyword>
<sequence length="114" mass="12274">MCSYLLQHVTAEGTTLVKQAEDAAEKRDVVGLQEQALKEAFEIFCKKGVAGSSSAKLPATFCDNILKKFGKGIYFADLVSKSAQYCFADKKNLVGQGLMKVNSSGVKRGKESSS</sequence>
<dbReference type="InterPro" id="IPR012317">
    <property type="entry name" value="Poly(ADP-ribose)pol_cat_dom"/>
</dbReference>
<dbReference type="Proteomes" id="UP001157418">
    <property type="component" value="Unassembled WGS sequence"/>
</dbReference>
<accession>A0AAU9MMS4</accession>
<evidence type="ECO:0000256" key="1">
    <source>
        <dbReference type="RuleBase" id="RU362114"/>
    </source>
</evidence>
<evidence type="ECO:0000313" key="4">
    <source>
        <dbReference type="Proteomes" id="UP001157418"/>
    </source>
</evidence>
<dbReference type="EMBL" id="CAKMRJ010002223">
    <property type="protein sequence ID" value="CAH1425988.1"/>
    <property type="molecule type" value="Genomic_DNA"/>
</dbReference>
<dbReference type="EC" id="2.4.2.-" evidence="1"/>
<protein>
    <recommendedName>
        <fullName evidence="1">Poly [ADP-ribose] polymerase</fullName>
        <shortName evidence="1">PARP</shortName>
        <ecNumber evidence="1">2.4.2.-</ecNumber>
    </recommendedName>
</protein>
<evidence type="ECO:0000313" key="3">
    <source>
        <dbReference type="EMBL" id="CAH1425988.1"/>
    </source>
</evidence>
<dbReference type="Pfam" id="PF00644">
    <property type="entry name" value="PARP"/>
    <property type="match status" value="1"/>
</dbReference>
<comment type="caution">
    <text evidence="3">The sequence shown here is derived from an EMBL/GenBank/DDBJ whole genome shotgun (WGS) entry which is preliminary data.</text>
</comment>
<dbReference type="AlphaFoldDB" id="A0AAU9MMS4"/>
<keyword evidence="1" id="KW-0520">NAD</keyword>
<proteinExistence type="predicted"/>
<dbReference type="PROSITE" id="PS51059">
    <property type="entry name" value="PARP_CATALYTIC"/>
    <property type="match status" value="1"/>
</dbReference>
<dbReference type="GO" id="GO:0003950">
    <property type="term" value="F:NAD+ poly-ADP-ribosyltransferase activity"/>
    <property type="evidence" value="ECO:0007669"/>
    <property type="project" value="UniProtKB-UniRule"/>
</dbReference>
<dbReference type="SUPFAM" id="SSF56399">
    <property type="entry name" value="ADP-ribosylation"/>
    <property type="match status" value="1"/>
</dbReference>
<gene>
    <name evidence="3" type="ORF">LVIROSA_LOCUS13098</name>
</gene>
<keyword evidence="4" id="KW-1185">Reference proteome</keyword>
<organism evidence="3 4">
    <name type="scientific">Lactuca virosa</name>
    <dbReference type="NCBI Taxonomy" id="75947"/>
    <lineage>
        <taxon>Eukaryota</taxon>
        <taxon>Viridiplantae</taxon>
        <taxon>Streptophyta</taxon>
        <taxon>Embryophyta</taxon>
        <taxon>Tracheophyta</taxon>
        <taxon>Spermatophyta</taxon>
        <taxon>Magnoliopsida</taxon>
        <taxon>eudicotyledons</taxon>
        <taxon>Gunneridae</taxon>
        <taxon>Pentapetalae</taxon>
        <taxon>asterids</taxon>
        <taxon>campanulids</taxon>
        <taxon>Asterales</taxon>
        <taxon>Asteraceae</taxon>
        <taxon>Cichorioideae</taxon>
        <taxon>Cichorieae</taxon>
        <taxon>Lactucinae</taxon>
        <taxon>Lactuca</taxon>
    </lineage>
</organism>